<accession>A0A5J5C9G0</accession>
<evidence type="ECO:0000256" key="1">
    <source>
        <dbReference type="SAM" id="MobiDB-lite"/>
    </source>
</evidence>
<gene>
    <name evidence="2" type="ORF">FQN60_016852</name>
</gene>
<feature type="compositionally biased region" description="Low complexity" evidence="1">
    <location>
        <begin position="76"/>
        <end position="92"/>
    </location>
</feature>
<dbReference type="EMBL" id="VOFY01001125">
    <property type="protein sequence ID" value="KAA8578108.1"/>
    <property type="molecule type" value="Genomic_DNA"/>
</dbReference>
<comment type="caution">
    <text evidence="2">The sequence shown here is derived from an EMBL/GenBank/DDBJ whole genome shotgun (WGS) entry which is preliminary data.</text>
</comment>
<feature type="region of interest" description="Disordered" evidence="1">
    <location>
        <begin position="71"/>
        <end position="119"/>
    </location>
</feature>
<sequence>QSSDGPRRLTQQEEEELKSERSSVSHLPPRNHFSHIWGRSASASDGTWTGPEDGLSDALRDRRRIHGLTAILERQTGPAPGGALPVPLTAQLQPPPPPAGQHGARRGPAAAPGAGRERG</sequence>
<feature type="region of interest" description="Disordered" evidence="1">
    <location>
        <begin position="1"/>
        <end position="56"/>
    </location>
</feature>
<feature type="non-terminal residue" evidence="2">
    <location>
        <position position="119"/>
    </location>
</feature>
<name>A0A5J5C9G0_9PERO</name>
<keyword evidence="3" id="KW-1185">Reference proteome</keyword>
<reference evidence="2 3" key="1">
    <citation type="submission" date="2019-08" db="EMBL/GenBank/DDBJ databases">
        <title>A chromosome-level genome assembly, high-density linkage maps, and genome scans reveal the genomic architecture of hybrid incompatibilities underlying speciation via character displacement in darters (Percidae: Etheostominae).</title>
        <authorList>
            <person name="Moran R.L."/>
            <person name="Catchen J.M."/>
            <person name="Fuller R.C."/>
        </authorList>
    </citation>
    <scope>NUCLEOTIDE SEQUENCE [LARGE SCALE GENOMIC DNA]</scope>
    <source>
        <strain evidence="2">EspeVRDwgs_2016</strain>
        <tissue evidence="2">Muscle</tissue>
    </source>
</reference>
<proteinExistence type="predicted"/>
<organism evidence="2 3">
    <name type="scientific">Etheostoma spectabile</name>
    <name type="common">orangethroat darter</name>
    <dbReference type="NCBI Taxonomy" id="54343"/>
    <lineage>
        <taxon>Eukaryota</taxon>
        <taxon>Metazoa</taxon>
        <taxon>Chordata</taxon>
        <taxon>Craniata</taxon>
        <taxon>Vertebrata</taxon>
        <taxon>Euteleostomi</taxon>
        <taxon>Actinopterygii</taxon>
        <taxon>Neopterygii</taxon>
        <taxon>Teleostei</taxon>
        <taxon>Neoteleostei</taxon>
        <taxon>Acanthomorphata</taxon>
        <taxon>Eupercaria</taxon>
        <taxon>Perciformes</taxon>
        <taxon>Percoidei</taxon>
        <taxon>Percidae</taxon>
        <taxon>Etheostomatinae</taxon>
        <taxon>Etheostoma</taxon>
    </lineage>
</organism>
<feature type="non-terminal residue" evidence="2">
    <location>
        <position position="1"/>
    </location>
</feature>
<feature type="compositionally biased region" description="Basic and acidic residues" evidence="1">
    <location>
        <begin position="1"/>
        <end position="11"/>
    </location>
</feature>
<evidence type="ECO:0000313" key="3">
    <source>
        <dbReference type="Proteomes" id="UP000327493"/>
    </source>
</evidence>
<dbReference type="Proteomes" id="UP000327493">
    <property type="component" value="Unassembled WGS sequence"/>
</dbReference>
<evidence type="ECO:0000313" key="2">
    <source>
        <dbReference type="EMBL" id="KAA8578108.1"/>
    </source>
</evidence>
<dbReference type="AlphaFoldDB" id="A0A5J5C9G0"/>
<feature type="compositionally biased region" description="Low complexity" evidence="1">
    <location>
        <begin position="100"/>
        <end position="119"/>
    </location>
</feature>
<protein>
    <submittedName>
        <fullName evidence="2">Uncharacterized protein</fullName>
    </submittedName>
</protein>